<gene>
    <name evidence="6" type="ORF">nbrc107696_29590</name>
</gene>
<name>A0A7I9VBM1_9ACTN</name>
<evidence type="ECO:0000256" key="2">
    <source>
        <dbReference type="ARBA" id="ARBA00022692"/>
    </source>
</evidence>
<dbReference type="Pfam" id="PF13564">
    <property type="entry name" value="DoxX_2"/>
    <property type="match status" value="1"/>
</dbReference>
<evidence type="ECO:0000256" key="5">
    <source>
        <dbReference type="SAM" id="Phobius"/>
    </source>
</evidence>
<keyword evidence="4 5" id="KW-0472">Membrane</keyword>
<evidence type="ECO:0000256" key="4">
    <source>
        <dbReference type="ARBA" id="ARBA00023136"/>
    </source>
</evidence>
<dbReference type="InterPro" id="IPR032808">
    <property type="entry name" value="DoxX"/>
</dbReference>
<dbReference type="AlphaFoldDB" id="A0A7I9VBM1"/>
<sequence>MFSTPDPVWPVLVLAVVVGGDALMSIRPPRFVRDCYAGVGFPLEWGWALVYIKLLATAGLIVGVWHDGVGVAATAGVVAYFIAAAIAHLRAGFVGVTFWVNCLGMLAASVGVLGWSFLW</sequence>
<dbReference type="GO" id="GO:0016020">
    <property type="term" value="C:membrane"/>
    <property type="evidence" value="ECO:0007669"/>
    <property type="project" value="UniProtKB-SubCell"/>
</dbReference>
<proteinExistence type="predicted"/>
<evidence type="ECO:0008006" key="8">
    <source>
        <dbReference type="Google" id="ProtNLM"/>
    </source>
</evidence>
<organism evidence="6 7">
    <name type="scientific">Gordonia spumicola</name>
    <dbReference type="NCBI Taxonomy" id="589161"/>
    <lineage>
        <taxon>Bacteria</taxon>
        <taxon>Bacillati</taxon>
        <taxon>Actinomycetota</taxon>
        <taxon>Actinomycetes</taxon>
        <taxon>Mycobacteriales</taxon>
        <taxon>Gordoniaceae</taxon>
        <taxon>Gordonia</taxon>
    </lineage>
</organism>
<dbReference type="RefSeq" id="WP_161896181.1">
    <property type="nucleotide sequence ID" value="NZ_BJOV01000005.1"/>
</dbReference>
<evidence type="ECO:0000313" key="6">
    <source>
        <dbReference type="EMBL" id="GEE02513.1"/>
    </source>
</evidence>
<dbReference type="EMBL" id="BJOV01000005">
    <property type="protein sequence ID" value="GEE02513.1"/>
    <property type="molecule type" value="Genomic_DNA"/>
</dbReference>
<comment type="caution">
    <text evidence="6">The sequence shown here is derived from an EMBL/GenBank/DDBJ whole genome shotgun (WGS) entry which is preliminary data.</text>
</comment>
<reference evidence="7" key="1">
    <citation type="submission" date="2019-06" db="EMBL/GenBank/DDBJ databases">
        <title>Gordonia isolated from sludge of a wastewater treatment plant.</title>
        <authorList>
            <person name="Tamura T."/>
            <person name="Aoyama K."/>
            <person name="Kang Y."/>
            <person name="Saito S."/>
            <person name="Akiyama N."/>
            <person name="Yazawa K."/>
            <person name="Gonoi T."/>
            <person name="Mikami Y."/>
        </authorList>
    </citation>
    <scope>NUCLEOTIDE SEQUENCE [LARGE SCALE GENOMIC DNA]</scope>
    <source>
        <strain evidence="7">NBRC 107696</strain>
    </source>
</reference>
<comment type="subcellular location">
    <subcellularLocation>
        <location evidence="1">Membrane</location>
        <topology evidence="1">Multi-pass membrane protein</topology>
    </subcellularLocation>
</comment>
<dbReference type="Proteomes" id="UP000444960">
    <property type="component" value="Unassembled WGS sequence"/>
</dbReference>
<feature type="transmembrane region" description="Helical" evidence="5">
    <location>
        <begin position="96"/>
        <end position="118"/>
    </location>
</feature>
<dbReference type="OrthoDB" id="4377071at2"/>
<accession>A0A7I9VBM1</accession>
<protein>
    <recommendedName>
        <fullName evidence="8">DoxX family protein</fullName>
    </recommendedName>
</protein>
<evidence type="ECO:0000256" key="1">
    <source>
        <dbReference type="ARBA" id="ARBA00004141"/>
    </source>
</evidence>
<keyword evidence="7" id="KW-1185">Reference proteome</keyword>
<keyword evidence="2 5" id="KW-0812">Transmembrane</keyword>
<feature type="transmembrane region" description="Helical" evidence="5">
    <location>
        <begin position="71"/>
        <end position="89"/>
    </location>
</feature>
<keyword evidence="3 5" id="KW-1133">Transmembrane helix</keyword>
<feature type="transmembrane region" description="Helical" evidence="5">
    <location>
        <begin position="45"/>
        <end position="65"/>
    </location>
</feature>
<feature type="transmembrane region" description="Helical" evidence="5">
    <location>
        <begin position="6"/>
        <end position="24"/>
    </location>
</feature>
<evidence type="ECO:0000313" key="7">
    <source>
        <dbReference type="Proteomes" id="UP000444960"/>
    </source>
</evidence>
<evidence type="ECO:0000256" key="3">
    <source>
        <dbReference type="ARBA" id="ARBA00022989"/>
    </source>
</evidence>